<dbReference type="EMBL" id="AFME02000073">
    <property type="protein sequence ID" value="EMG12656.1"/>
    <property type="molecule type" value="Genomic_DNA"/>
</dbReference>
<reference evidence="1 2" key="1">
    <citation type="submission" date="2013-02" db="EMBL/GenBank/DDBJ databases">
        <authorList>
            <person name="Harkins D.M."/>
            <person name="Durkin A.S."/>
            <person name="Brinkac L.M."/>
            <person name="Haft D.H."/>
            <person name="Selengut J.D."/>
            <person name="Sanka R."/>
            <person name="DePew J."/>
            <person name="Purushe J."/>
            <person name="Tulsiani S.M."/>
            <person name="Graham G.C."/>
            <person name="Burns M.-A."/>
            <person name="Dohnt M.F."/>
            <person name="Smythe L.D."/>
            <person name="McKay D.B."/>
            <person name="Craig S.B."/>
            <person name="Vinetz J.M."/>
            <person name="Sutton G.G."/>
            <person name="Nierman W.C."/>
            <person name="Fouts D.E."/>
        </authorList>
    </citation>
    <scope>NUCLEOTIDE SEQUENCE [LARGE SCALE GENOMIC DNA]</scope>
    <source>
        <strain evidence="1 2">LT2186</strain>
    </source>
</reference>
<dbReference type="BioCyc" id="LINT1001599:G11K9-3401-MONOMER"/>
<gene>
    <name evidence="1" type="ORF">LEP1GSC151_1704</name>
</gene>
<evidence type="ECO:0000313" key="1">
    <source>
        <dbReference type="EMBL" id="EMG12656.1"/>
    </source>
</evidence>
<proteinExistence type="predicted"/>
<comment type="caution">
    <text evidence="1">The sequence shown here is derived from an EMBL/GenBank/DDBJ whole genome shotgun (WGS) entry which is preliminary data.</text>
</comment>
<dbReference type="AlphaFoldDB" id="M3IBA9"/>
<sequence>MIAVTIGKPDGGEPNAGTLAITLVDSKKRKLTTTQVKDQIRELLKPLNMQGPPYLIIAPWEVGFNIRSNL</sequence>
<evidence type="ECO:0008006" key="3">
    <source>
        <dbReference type="Google" id="ProtNLM"/>
    </source>
</evidence>
<evidence type="ECO:0000313" key="2">
    <source>
        <dbReference type="Proteomes" id="UP000011776"/>
    </source>
</evidence>
<organism evidence="1 2">
    <name type="scientific">Leptospira interrogans serovar Grippotyphosa str. LT2186</name>
    <dbReference type="NCBI Taxonomy" id="1001599"/>
    <lineage>
        <taxon>Bacteria</taxon>
        <taxon>Pseudomonadati</taxon>
        <taxon>Spirochaetota</taxon>
        <taxon>Spirochaetia</taxon>
        <taxon>Leptospirales</taxon>
        <taxon>Leptospiraceae</taxon>
        <taxon>Leptospira</taxon>
    </lineage>
</organism>
<accession>M3IBA9</accession>
<name>M3IBA9_LEPIR</name>
<dbReference type="Proteomes" id="UP000011776">
    <property type="component" value="Unassembled WGS sequence"/>
</dbReference>
<protein>
    <recommendedName>
        <fullName evidence="3">RND transporter, Hydrophobe/Amphiphile Efflux-1 (HAE1)/Heavy Metal Efflux (HME) family, permease protein</fullName>
    </recommendedName>
</protein>